<dbReference type="Proteomes" id="UP000245119">
    <property type="component" value="Linkage Group LG2"/>
</dbReference>
<protein>
    <submittedName>
        <fullName evidence="1">Uncharacterized protein</fullName>
    </submittedName>
</protein>
<organism evidence="1 2">
    <name type="scientific">Pomacea canaliculata</name>
    <name type="common">Golden apple snail</name>
    <dbReference type="NCBI Taxonomy" id="400727"/>
    <lineage>
        <taxon>Eukaryota</taxon>
        <taxon>Metazoa</taxon>
        <taxon>Spiralia</taxon>
        <taxon>Lophotrochozoa</taxon>
        <taxon>Mollusca</taxon>
        <taxon>Gastropoda</taxon>
        <taxon>Caenogastropoda</taxon>
        <taxon>Architaenioglossa</taxon>
        <taxon>Ampullarioidea</taxon>
        <taxon>Ampullariidae</taxon>
        <taxon>Pomacea</taxon>
    </lineage>
</organism>
<name>A0A2T7PUH4_POMCA</name>
<keyword evidence="2" id="KW-1185">Reference proteome</keyword>
<accession>A0A2T7PUH4</accession>
<sequence length="203" mass="22592">MYRCFKAPSFDCVSEMTALPREGMGVEDEYKRPRAGDRVTSVHPRNKLAQHPARCGVTSHALQRHLATAAAAGLASSRISCRSPTCVWLAGRQHLSQHVSLSWTSVRPDSLDVRHPKSLHSRRKRLSQHVCSTDTSNTVTTATEYCLLTAVRTSTVSWDKDVLGHDSRTLISHQNILQDSAPARDNRQVRHVIATLAYSQLVE</sequence>
<comment type="caution">
    <text evidence="1">The sequence shown here is derived from an EMBL/GenBank/DDBJ whole genome shotgun (WGS) entry which is preliminary data.</text>
</comment>
<dbReference type="EMBL" id="PZQS01000002">
    <property type="protein sequence ID" value="PVD37072.1"/>
    <property type="molecule type" value="Genomic_DNA"/>
</dbReference>
<reference evidence="1 2" key="1">
    <citation type="submission" date="2018-04" db="EMBL/GenBank/DDBJ databases">
        <title>The genome of golden apple snail Pomacea canaliculata provides insight into stress tolerance and invasive adaptation.</title>
        <authorList>
            <person name="Liu C."/>
            <person name="Liu B."/>
            <person name="Ren Y."/>
            <person name="Zhang Y."/>
            <person name="Wang H."/>
            <person name="Li S."/>
            <person name="Jiang F."/>
            <person name="Yin L."/>
            <person name="Zhang G."/>
            <person name="Qian W."/>
            <person name="Fan W."/>
        </authorList>
    </citation>
    <scope>NUCLEOTIDE SEQUENCE [LARGE SCALE GENOMIC DNA]</scope>
    <source>
        <strain evidence="1">SZHN2017</strain>
        <tissue evidence="1">Muscle</tissue>
    </source>
</reference>
<gene>
    <name evidence="1" type="ORF">C0Q70_04065</name>
</gene>
<dbReference type="AlphaFoldDB" id="A0A2T7PUH4"/>
<evidence type="ECO:0000313" key="2">
    <source>
        <dbReference type="Proteomes" id="UP000245119"/>
    </source>
</evidence>
<evidence type="ECO:0000313" key="1">
    <source>
        <dbReference type="EMBL" id="PVD37072.1"/>
    </source>
</evidence>
<proteinExistence type="predicted"/>